<dbReference type="Gene3D" id="2.160.20.120">
    <property type="match status" value="1"/>
</dbReference>
<dbReference type="Pfam" id="PF10988">
    <property type="entry name" value="DUF2807"/>
    <property type="match status" value="1"/>
</dbReference>
<dbReference type="AlphaFoldDB" id="A0A444VJI3"/>
<evidence type="ECO:0000313" key="3">
    <source>
        <dbReference type="Proteomes" id="UP000290261"/>
    </source>
</evidence>
<dbReference type="Proteomes" id="UP000290261">
    <property type="component" value="Unassembled WGS sequence"/>
</dbReference>
<evidence type="ECO:0000259" key="1">
    <source>
        <dbReference type="Pfam" id="PF10988"/>
    </source>
</evidence>
<sequence>MNGMKSIQRIAIALFLGFTVTSCVQESIWVSEEVSTRDYDFTGIRALQVSSDFRAYVTFSDTEEKVSIKANDNLFRRIDAYMEGSKLVVKLENNVRVRGKETMELYVTTKSISKFKASADAAIFMESPINTNTVSIELSSDAYFEGDITADDLELHMASDSEAEMYLDVQDAYLDLSSSSRLQGESKIKDAKIRLASDAEVDMIGTIESLDAIMSSDSELKDYGLEVQDLRIDLTSDSDAFLTVTGTIDVTANSDSRLYYKGDAEIIRQVLSSDGKVIKK</sequence>
<dbReference type="EMBL" id="JJMP01000008">
    <property type="protein sequence ID" value="RYC50928.1"/>
    <property type="molecule type" value="Genomic_DNA"/>
</dbReference>
<gene>
    <name evidence="2" type="ORF">DN53_17615</name>
</gene>
<evidence type="ECO:0000313" key="2">
    <source>
        <dbReference type="EMBL" id="RYC50928.1"/>
    </source>
</evidence>
<accession>A0A444VJI3</accession>
<comment type="caution">
    <text evidence="2">The sequence shown here is derived from an EMBL/GenBank/DDBJ whole genome shotgun (WGS) entry which is preliminary data.</text>
</comment>
<keyword evidence="3" id="KW-1185">Reference proteome</keyword>
<name>A0A444VJI3_9FLAO</name>
<feature type="domain" description="Putative auto-transporter adhesin head GIN" evidence="1">
    <location>
        <begin position="46"/>
        <end position="182"/>
    </location>
</feature>
<organism evidence="2 3">
    <name type="scientific">Flagellimonas olearia</name>
    <dbReference type="NCBI Taxonomy" id="552546"/>
    <lineage>
        <taxon>Bacteria</taxon>
        <taxon>Pseudomonadati</taxon>
        <taxon>Bacteroidota</taxon>
        <taxon>Flavobacteriia</taxon>
        <taxon>Flavobacteriales</taxon>
        <taxon>Flavobacteriaceae</taxon>
        <taxon>Flagellimonas</taxon>
    </lineage>
</organism>
<protein>
    <recommendedName>
        <fullName evidence="1">Putative auto-transporter adhesin head GIN domain-containing protein</fullName>
    </recommendedName>
</protein>
<reference evidence="2 3" key="1">
    <citation type="submission" date="2014-04" db="EMBL/GenBank/DDBJ databases">
        <title>Whole genome of Muricauda olearia.</title>
        <authorList>
            <person name="Zhang X.-H."/>
            <person name="Tang K."/>
        </authorList>
    </citation>
    <scope>NUCLEOTIDE SEQUENCE [LARGE SCALE GENOMIC DNA]</scope>
    <source>
        <strain evidence="2 3">Th120</strain>
    </source>
</reference>
<dbReference type="PROSITE" id="PS51257">
    <property type="entry name" value="PROKAR_LIPOPROTEIN"/>
    <property type="match status" value="1"/>
</dbReference>
<proteinExistence type="predicted"/>
<dbReference type="InterPro" id="IPR021255">
    <property type="entry name" value="DUF2807"/>
</dbReference>